<evidence type="ECO:0000256" key="5">
    <source>
        <dbReference type="ARBA" id="ARBA00023136"/>
    </source>
</evidence>
<name>A0A832M2P9_9CYAN</name>
<evidence type="ECO:0000256" key="6">
    <source>
        <dbReference type="ARBA" id="ARBA00023196"/>
    </source>
</evidence>
<keyword evidence="4 8" id="KW-0406">Ion transport</keyword>
<dbReference type="EMBL" id="DSRD01000554">
    <property type="protein sequence ID" value="HGW94368.1"/>
    <property type="molecule type" value="Genomic_DNA"/>
</dbReference>
<dbReference type="SUPFAM" id="SSF47928">
    <property type="entry name" value="N-terminal domain of the delta subunit of the F1F0-ATP synthase"/>
    <property type="match status" value="1"/>
</dbReference>
<evidence type="ECO:0000313" key="9">
    <source>
        <dbReference type="EMBL" id="HGW94368.1"/>
    </source>
</evidence>
<sequence>MKDTGIVTGEILERYAQALLSVAQDNNIVDQVGQDVNTILSLLKDSQDLKDFLASPVFKAEDKKAVLTRVLGDSIHPYTRNFLLVLVDRRRVVLLEGICKEFQALLRKLNQIVLAEITSVNELTDDQKQALQEKVIALTGARSVELETKLDPDLIGGVIIKIGSQVIDASLRGQLRRISLRLSNVS</sequence>
<reference evidence="9" key="1">
    <citation type="journal article" date="2020" name="mSystems">
        <title>Genome- and Community-Level Interaction Insights into Carbon Utilization and Element Cycling Functions of Hydrothermarchaeota in Hydrothermal Sediment.</title>
        <authorList>
            <person name="Zhou Z."/>
            <person name="Liu Y."/>
            <person name="Xu W."/>
            <person name="Pan J."/>
            <person name="Luo Z.H."/>
            <person name="Li M."/>
        </authorList>
    </citation>
    <scope>NUCLEOTIDE SEQUENCE [LARGE SCALE GENOMIC DNA]</scope>
    <source>
        <strain evidence="9">SpSt-402</strain>
    </source>
</reference>
<comment type="similarity">
    <text evidence="8">Belongs to the ATPase delta chain family.</text>
</comment>
<keyword evidence="7 8" id="KW-0066">ATP synthesis</keyword>
<dbReference type="PANTHER" id="PTHR11910">
    <property type="entry name" value="ATP SYNTHASE DELTA CHAIN"/>
    <property type="match status" value="1"/>
</dbReference>
<dbReference type="Pfam" id="PF00213">
    <property type="entry name" value="OSCP"/>
    <property type="match status" value="1"/>
</dbReference>
<dbReference type="PROSITE" id="PS00389">
    <property type="entry name" value="ATPASE_DELTA"/>
    <property type="match status" value="1"/>
</dbReference>
<comment type="function">
    <text evidence="8">This protein is part of the stalk that links CF(0) to CF(1). It either transmits conformational changes from CF(0) to CF(1) or is implicated in proton conduction.</text>
</comment>
<evidence type="ECO:0000256" key="1">
    <source>
        <dbReference type="ARBA" id="ARBA00004370"/>
    </source>
</evidence>
<evidence type="ECO:0000256" key="4">
    <source>
        <dbReference type="ARBA" id="ARBA00023065"/>
    </source>
</evidence>
<keyword evidence="5 8" id="KW-0472">Membrane</keyword>
<dbReference type="AlphaFoldDB" id="A0A832M2P9"/>
<dbReference type="HAMAP" id="MF_01416">
    <property type="entry name" value="ATP_synth_delta_bact"/>
    <property type="match status" value="1"/>
</dbReference>
<dbReference type="GO" id="GO:0045259">
    <property type="term" value="C:proton-transporting ATP synthase complex"/>
    <property type="evidence" value="ECO:0007669"/>
    <property type="project" value="UniProtKB-KW"/>
</dbReference>
<dbReference type="InterPro" id="IPR026015">
    <property type="entry name" value="ATP_synth_OSCP/delta_N_sf"/>
</dbReference>
<accession>A0A832M2P9</accession>
<dbReference type="NCBIfam" id="TIGR01145">
    <property type="entry name" value="ATP_synt_delta"/>
    <property type="match status" value="1"/>
</dbReference>
<dbReference type="InterPro" id="IPR000711">
    <property type="entry name" value="ATPase_OSCP/dsu"/>
</dbReference>
<dbReference type="GO" id="GO:0046933">
    <property type="term" value="F:proton-transporting ATP synthase activity, rotational mechanism"/>
    <property type="evidence" value="ECO:0007669"/>
    <property type="project" value="UniProtKB-UniRule"/>
</dbReference>
<dbReference type="GO" id="GO:0031676">
    <property type="term" value="C:plasma membrane-derived thylakoid membrane"/>
    <property type="evidence" value="ECO:0007669"/>
    <property type="project" value="UniProtKB-SubCell"/>
</dbReference>
<evidence type="ECO:0000256" key="3">
    <source>
        <dbReference type="ARBA" id="ARBA00022781"/>
    </source>
</evidence>
<gene>
    <name evidence="8" type="primary">atpH</name>
    <name evidence="8" type="synonym">atpD</name>
    <name evidence="9" type="ORF">ENR47_08820</name>
</gene>
<evidence type="ECO:0000256" key="7">
    <source>
        <dbReference type="ARBA" id="ARBA00023310"/>
    </source>
</evidence>
<dbReference type="InterPro" id="IPR020781">
    <property type="entry name" value="ATPase_OSCP/d_CS"/>
</dbReference>
<comment type="caution">
    <text evidence="9">The sequence shown here is derived from an EMBL/GenBank/DDBJ whole genome shotgun (WGS) entry which is preliminary data.</text>
</comment>
<keyword evidence="3 8" id="KW-0375">Hydrogen ion transport</keyword>
<keyword evidence="2 8" id="KW-0813">Transport</keyword>
<keyword evidence="6 8" id="KW-0139">CF(1)</keyword>
<comment type="subcellular location">
    <subcellularLocation>
        <location evidence="8">Cellular thylakoid membrane</location>
        <topology evidence="8">Peripheral membrane protein</topology>
    </subcellularLocation>
    <subcellularLocation>
        <location evidence="1">Membrane</location>
    </subcellularLocation>
</comment>
<dbReference type="Gene3D" id="1.10.520.20">
    <property type="entry name" value="N-terminal domain of the delta subunit of the F1F0-ATP synthase"/>
    <property type="match status" value="1"/>
</dbReference>
<proteinExistence type="inferred from homology"/>
<keyword evidence="8" id="KW-0793">Thylakoid</keyword>
<dbReference type="PRINTS" id="PR00125">
    <property type="entry name" value="ATPASEDELTA"/>
</dbReference>
<organism evidence="9">
    <name type="scientific">Oscillatoriales cyanobacterium SpSt-402</name>
    <dbReference type="NCBI Taxonomy" id="2282168"/>
    <lineage>
        <taxon>Bacteria</taxon>
        <taxon>Bacillati</taxon>
        <taxon>Cyanobacteriota</taxon>
        <taxon>Cyanophyceae</taxon>
        <taxon>Oscillatoriophycideae</taxon>
        <taxon>Oscillatoriales</taxon>
    </lineage>
</organism>
<evidence type="ECO:0000256" key="2">
    <source>
        <dbReference type="ARBA" id="ARBA00022448"/>
    </source>
</evidence>
<protein>
    <recommendedName>
        <fullName evidence="8">ATP synthase subunit delta</fullName>
    </recommendedName>
    <alternativeName>
        <fullName evidence="8">ATP synthase F(1) sector subunit delta</fullName>
    </alternativeName>
    <alternativeName>
        <fullName evidence="8">F-type ATPase subunit delta</fullName>
        <shortName evidence="8">F-ATPase subunit delta</shortName>
    </alternativeName>
</protein>
<comment type="function">
    <text evidence="8">F(1)F(0) ATP synthase produces ATP from ADP in the presence of a proton or sodium gradient. F-type ATPases consist of two structural domains, F(1) containing the extramembraneous catalytic core and F(0) containing the membrane proton channel, linked together by a central stalk and a peripheral stalk. During catalysis, ATP synthesis in the catalytic domain of F(1) is coupled via a rotary mechanism of the central stalk subunits to proton translocation.</text>
</comment>
<evidence type="ECO:0000256" key="8">
    <source>
        <dbReference type="HAMAP-Rule" id="MF_01416"/>
    </source>
</evidence>